<feature type="compositionally biased region" description="Polar residues" evidence="1">
    <location>
        <begin position="673"/>
        <end position="693"/>
    </location>
</feature>
<accession>A0A4S8SM89</accession>
<evidence type="ECO:0000256" key="1">
    <source>
        <dbReference type="SAM" id="MobiDB-lite"/>
    </source>
</evidence>
<evidence type="ECO:0000313" key="3">
    <source>
        <dbReference type="Proteomes" id="UP000304951"/>
    </source>
</evidence>
<dbReference type="GO" id="GO:0003824">
    <property type="term" value="F:catalytic activity"/>
    <property type="evidence" value="ECO:0007669"/>
    <property type="project" value="InterPro"/>
</dbReference>
<dbReference type="Pfam" id="PF13176">
    <property type="entry name" value="TPR_7"/>
    <property type="match status" value="1"/>
</dbReference>
<dbReference type="SUPFAM" id="SSF53167">
    <property type="entry name" value="Purine and uridine phosphorylases"/>
    <property type="match status" value="1"/>
</dbReference>
<dbReference type="AlphaFoldDB" id="A0A4S8SM89"/>
<name>A0A4S8SM89_AURPU</name>
<dbReference type="InterPro" id="IPR027417">
    <property type="entry name" value="P-loop_NTPase"/>
</dbReference>
<dbReference type="SUPFAM" id="SSF52540">
    <property type="entry name" value="P-loop containing nucleoside triphosphate hydrolases"/>
    <property type="match status" value="1"/>
</dbReference>
<comment type="caution">
    <text evidence="2">The sequence shown here is derived from an EMBL/GenBank/DDBJ whole genome shotgun (WGS) entry which is preliminary data.</text>
</comment>
<dbReference type="InterPro" id="IPR035994">
    <property type="entry name" value="Nucleoside_phosphorylase_sf"/>
</dbReference>
<proteinExistence type="predicted"/>
<feature type="region of interest" description="Disordered" evidence="1">
    <location>
        <begin position="671"/>
        <end position="702"/>
    </location>
</feature>
<dbReference type="Proteomes" id="UP000304951">
    <property type="component" value="Unassembled WGS sequence"/>
</dbReference>
<protein>
    <submittedName>
        <fullName evidence="2">Purine and uridine phosphorylase</fullName>
    </submittedName>
</protein>
<dbReference type="Gene3D" id="1.25.40.10">
    <property type="entry name" value="Tetratricopeptide repeat domain"/>
    <property type="match status" value="3"/>
</dbReference>
<dbReference type="Gene3D" id="3.40.50.300">
    <property type="entry name" value="P-loop containing nucleotide triphosphate hydrolases"/>
    <property type="match status" value="1"/>
</dbReference>
<dbReference type="InterPro" id="IPR053137">
    <property type="entry name" value="NLR-like"/>
</dbReference>
<feature type="region of interest" description="Disordered" evidence="1">
    <location>
        <begin position="1189"/>
        <end position="1216"/>
    </location>
</feature>
<dbReference type="SUPFAM" id="SSF48452">
    <property type="entry name" value="TPR-like"/>
    <property type="match status" value="2"/>
</dbReference>
<dbReference type="Gene3D" id="3.40.50.1580">
    <property type="entry name" value="Nucleoside phosphorylase domain"/>
    <property type="match status" value="1"/>
</dbReference>
<dbReference type="EMBL" id="QZAF01000131">
    <property type="protein sequence ID" value="THV71977.1"/>
    <property type="molecule type" value="Genomic_DNA"/>
</dbReference>
<sequence>MLVGWICALSVEAELAELMLDKIHDSIPLPARDENIYILGQIDVNGQGGSHNVVIARLPAAETGTAAAATVAKDMLRTFTNLKFGLMVGIAGGIWSPEVDVRLGDVVVGAPDDNGPGVVQYDHGKYIQGKEFVHRGILDKAPKVLRTAVSVAKQVRRRKAFLSHLNDDDVEELAPRPTDDILFEAAYAHPDGARSCAGCEVQRKKERAERRDLVPLVHYGAIASGNGVVKDALFADDVRRKHGILCFEMEAAGLDNFPCLVIRGISDYADTHKNDDWHAYAASTAAAYAKELLKVVPLTAISQLPSIARFTGRESVLQKMKDHLVRRSDDNRERPTFVCCRMGGSGKSETAIKFVENNRESFWGIFWVNADTQDTAKDGFAKIASACSISSTSIEDVKSWLANEVSPWLLVLDNCDTMNKDYSSYFPSRQNGSIIMTTRLLECKSYGLSDDMDKLGPEASSSLLLQACGDKYQDRERHRDAAANVVKLVDELAIALVHAGAYIGKGFCTLQEYPQRFHKTQRKHAMQFSPVQRASRYGSVYTTFEVSAKALSASGDKYDRLALTLLRILAFLDHEGVEEDIFKRALEYHQVLNQNLDTRPHVFEELQEAHTDVSCDVQPSQLVLEEHEPEHGARVKISVPREMNSLFQNEPRSSTAVVPTENPFIATVDEESATGQMSCPVSVSETPSLSTNETSEHDADDGEIDRLSRWHCEEFRSTHLFESNTLSNIEISRVRLADLSLIRVNDKTISMHPLVHEWASIRLSTEEWKQAWSQTVCVLTLSTEGEMNWQTFTMSLQAHIKACFKDWDNDGRDDELPLDLARFHHQELFYCEALCLMDIPGRTADAVIMLEKIVPHRLKFLGADDALTQDAQHALAACCVDQGEYQKAIDILEPDVARFLAHTVRTASGDEVAESKDAESSVENHLRGRENMHQSSCMLELSIAYTKLGNVAKAVPLLEELVTYRTLGLHSGDPLRLSSMHELAFAHTRLDQNERALPYLEEVVRLRLQTLPSDDLERMNSVDLLATVYRSVGRLQEAINLRENALGLEHGFTLANLTSGHSPWILRPVSEYRGKIVGRRERIQSNMMHNLAVIYLDTNQVLDAKALLEPVVDFRSKFYSLDDPERLRSMRELAITYVRLGDSERLDEAIRLLEQVISNGQKFSESHPGLLAYTEKWLDGARDLLDSSESIGSYITTDDEEQSDQEEQVSEGGRSS</sequence>
<gene>
    <name evidence="2" type="ORF">D6D28_04049</name>
</gene>
<dbReference type="PANTHER" id="PTHR46082:SF11">
    <property type="entry name" value="AAA+ ATPASE DOMAIN-CONTAINING PROTEIN-RELATED"/>
    <property type="match status" value="1"/>
</dbReference>
<dbReference type="PANTHER" id="PTHR46082">
    <property type="entry name" value="ATP/GTP-BINDING PROTEIN-RELATED"/>
    <property type="match status" value="1"/>
</dbReference>
<dbReference type="Pfam" id="PF13374">
    <property type="entry name" value="TPR_10"/>
    <property type="match status" value="1"/>
</dbReference>
<dbReference type="InterPro" id="IPR019734">
    <property type="entry name" value="TPR_rpt"/>
</dbReference>
<feature type="compositionally biased region" description="Acidic residues" evidence="1">
    <location>
        <begin position="1197"/>
        <end position="1209"/>
    </location>
</feature>
<evidence type="ECO:0000313" key="2">
    <source>
        <dbReference type="EMBL" id="THV71977.1"/>
    </source>
</evidence>
<reference evidence="2 3" key="1">
    <citation type="submission" date="2018-10" db="EMBL/GenBank/DDBJ databases">
        <title>Fifty Aureobasidium pullulans genomes reveal a recombining polyextremotolerant generalist.</title>
        <authorList>
            <person name="Gostincar C."/>
            <person name="Turk M."/>
            <person name="Zajc J."/>
            <person name="Gunde-Cimerman N."/>
        </authorList>
    </citation>
    <scope>NUCLEOTIDE SEQUENCE [LARGE SCALE GENOMIC DNA]</scope>
    <source>
        <strain evidence="2 3">EXF-11900</strain>
    </source>
</reference>
<organism evidence="2 3">
    <name type="scientific">Aureobasidium pullulans</name>
    <name type="common">Black yeast</name>
    <name type="synonym">Pullularia pullulans</name>
    <dbReference type="NCBI Taxonomy" id="5580"/>
    <lineage>
        <taxon>Eukaryota</taxon>
        <taxon>Fungi</taxon>
        <taxon>Dikarya</taxon>
        <taxon>Ascomycota</taxon>
        <taxon>Pezizomycotina</taxon>
        <taxon>Dothideomycetes</taxon>
        <taxon>Dothideomycetidae</taxon>
        <taxon>Dothideales</taxon>
        <taxon>Saccotheciaceae</taxon>
        <taxon>Aureobasidium</taxon>
    </lineage>
</organism>
<dbReference type="InterPro" id="IPR011990">
    <property type="entry name" value="TPR-like_helical_dom_sf"/>
</dbReference>
<dbReference type="GO" id="GO:0009116">
    <property type="term" value="P:nucleoside metabolic process"/>
    <property type="evidence" value="ECO:0007669"/>
    <property type="project" value="InterPro"/>
</dbReference>